<name>A0ACC2SCJ5_9FUNG</name>
<accession>A0ACC2SCJ5</accession>
<sequence>MDSIFLIWKDKGWILPLQHDVSERSSSFTLKLILPLTKQGLEHIKDITTQLFMFLDFFKKPQILTSMIKEMCILHFSKENDISLPSFSQFTEEQSCVAFWGIEQIFFIIKLMDSLHSKKARMVLVSELPPPVDLGPILYFYNLAYFKGSIADAIDLITKTPKPPRKNTYLAPHFMGSKDISLSAQESIVRYKTLFSSNRSVIYLGLFPINRRGYDFMTYLRWYHLLDSALSRLRVYAAAAASYYRLELVDEGLVIKVFGTEQSVSQILSDIVSELQTLCSTYLSNYKEMGGYMSSELIPSDIARFVMKSMLDHSRLAYEKQIDFDTPTETVTKMRDYFHQPFYYRAMIVGRSPANISIVVPGAVKLFPALFTPLSLSTTPESRNPTYLQLGHPNSQNSGLEYFLTLAVCPDIHLRVALEILASFLSSYLYEEIFKYGCRIHNVDSFIHQAKGQYGILISLDGTESSETLENFLKATLEGFQKRYGEIPLKKISEEYNYVMYKYHNVKKLSIEWVAEDLWTGSNSVCVNPILLMNPRIVASSKSTNSSNLGYLPNFDVIQKDVASLISRAFSTALESNRKVSIHFPVGQSPIKNIWEEDDVGDQC</sequence>
<gene>
    <name evidence="1" type="ORF">DSO57_1035149</name>
</gene>
<evidence type="ECO:0000313" key="1">
    <source>
        <dbReference type="EMBL" id="KAJ9060040.1"/>
    </source>
</evidence>
<evidence type="ECO:0000313" key="2">
    <source>
        <dbReference type="Proteomes" id="UP001165960"/>
    </source>
</evidence>
<reference evidence="1" key="1">
    <citation type="submission" date="2022-04" db="EMBL/GenBank/DDBJ databases">
        <title>Genome of the entomopathogenic fungus Entomophthora muscae.</title>
        <authorList>
            <person name="Elya C."/>
            <person name="Lovett B.R."/>
            <person name="Lee E."/>
            <person name="Macias A.M."/>
            <person name="Hajek A.E."/>
            <person name="De Bivort B.L."/>
            <person name="Kasson M.T."/>
            <person name="De Fine Licht H.H."/>
            <person name="Stajich J.E."/>
        </authorList>
    </citation>
    <scope>NUCLEOTIDE SEQUENCE</scope>
    <source>
        <strain evidence="1">Berkeley</strain>
    </source>
</reference>
<keyword evidence="2" id="KW-1185">Reference proteome</keyword>
<protein>
    <submittedName>
        <fullName evidence="1">Uncharacterized protein</fullName>
    </submittedName>
</protein>
<dbReference type="Proteomes" id="UP001165960">
    <property type="component" value="Unassembled WGS sequence"/>
</dbReference>
<comment type="caution">
    <text evidence="1">The sequence shown here is derived from an EMBL/GenBank/DDBJ whole genome shotgun (WGS) entry which is preliminary data.</text>
</comment>
<dbReference type="EMBL" id="QTSX02005275">
    <property type="protein sequence ID" value="KAJ9060040.1"/>
    <property type="molecule type" value="Genomic_DNA"/>
</dbReference>
<organism evidence="1 2">
    <name type="scientific">Entomophthora muscae</name>
    <dbReference type="NCBI Taxonomy" id="34485"/>
    <lineage>
        <taxon>Eukaryota</taxon>
        <taxon>Fungi</taxon>
        <taxon>Fungi incertae sedis</taxon>
        <taxon>Zoopagomycota</taxon>
        <taxon>Entomophthoromycotina</taxon>
        <taxon>Entomophthoromycetes</taxon>
        <taxon>Entomophthorales</taxon>
        <taxon>Entomophthoraceae</taxon>
        <taxon>Entomophthora</taxon>
    </lineage>
</organism>
<proteinExistence type="predicted"/>